<comment type="catalytic activity">
    <reaction evidence="1">
        <text>S-ubiquitinyl-[E2 ubiquitin-conjugating enzyme]-L-cysteine + [acceptor protein]-L-lysine = [E2 ubiquitin-conjugating enzyme]-L-cysteine + N(6)-ubiquitinyl-[acceptor protein]-L-lysine.</text>
        <dbReference type="EC" id="2.3.2.27"/>
    </reaction>
</comment>
<organism evidence="10 11">
    <name type="scientific">Artemisia annua</name>
    <name type="common">Sweet wormwood</name>
    <dbReference type="NCBI Taxonomy" id="35608"/>
    <lineage>
        <taxon>Eukaryota</taxon>
        <taxon>Viridiplantae</taxon>
        <taxon>Streptophyta</taxon>
        <taxon>Embryophyta</taxon>
        <taxon>Tracheophyta</taxon>
        <taxon>Spermatophyta</taxon>
        <taxon>Magnoliopsida</taxon>
        <taxon>eudicotyledons</taxon>
        <taxon>Gunneridae</taxon>
        <taxon>Pentapetalae</taxon>
        <taxon>asterids</taxon>
        <taxon>campanulids</taxon>
        <taxon>Asterales</taxon>
        <taxon>Asteraceae</taxon>
        <taxon>Asteroideae</taxon>
        <taxon>Anthemideae</taxon>
        <taxon>Artemisiinae</taxon>
        <taxon>Artemisia</taxon>
    </lineage>
</organism>
<dbReference type="STRING" id="35608.A0A2U1KDK5"/>
<evidence type="ECO:0000256" key="6">
    <source>
        <dbReference type="ARBA" id="ARBA00022786"/>
    </source>
</evidence>
<dbReference type="SMART" id="SM00184">
    <property type="entry name" value="RING"/>
    <property type="match status" value="1"/>
</dbReference>
<evidence type="ECO:0000256" key="2">
    <source>
        <dbReference type="ARBA" id="ARBA00012483"/>
    </source>
</evidence>
<dbReference type="OrthoDB" id="8062037at2759"/>
<dbReference type="PANTHER" id="PTHR22937:SF65">
    <property type="entry name" value="E3 UBIQUITIN-PROTEIN LIGASE ARK2C"/>
    <property type="match status" value="1"/>
</dbReference>
<keyword evidence="11" id="KW-1185">Reference proteome</keyword>
<dbReference type="EMBL" id="PKPP01021359">
    <property type="protein sequence ID" value="PWA34850.1"/>
    <property type="molecule type" value="Genomic_DNA"/>
</dbReference>
<protein>
    <recommendedName>
        <fullName evidence="2">RING-type E3 ubiquitin transferase</fullName>
        <ecNumber evidence="2">2.3.2.27</ecNumber>
    </recommendedName>
</protein>
<evidence type="ECO:0000256" key="1">
    <source>
        <dbReference type="ARBA" id="ARBA00000900"/>
    </source>
</evidence>
<evidence type="ECO:0000313" key="10">
    <source>
        <dbReference type="EMBL" id="PWA34850.1"/>
    </source>
</evidence>
<keyword evidence="4" id="KW-0479">Metal-binding</keyword>
<reference evidence="10 11" key="1">
    <citation type="journal article" date="2018" name="Mol. Plant">
        <title>The genome of Artemisia annua provides insight into the evolution of Asteraceae family and artemisinin biosynthesis.</title>
        <authorList>
            <person name="Shen Q."/>
            <person name="Zhang L."/>
            <person name="Liao Z."/>
            <person name="Wang S."/>
            <person name="Yan T."/>
            <person name="Shi P."/>
            <person name="Liu M."/>
            <person name="Fu X."/>
            <person name="Pan Q."/>
            <person name="Wang Y."/>
            <person name="Lv Z."/>
            <person name="Lu X."/>
            <person name="Zhang F."/>
            <person name="Jiang W."/>
            <person name="Ma Y."/>
            <person name="Chen M."/>
            <person name="Hao X."/>
            <person name="Li L."/>
            <person name="Tang Y."/>
            <person name="Lv G."/>
            <person name="Zhou Y."/>
            <person name="Sun X."/>
            <person name="Brodelius P.E."/>
            <person name="Rose J.K.C."/>
            <person name="Tang K."/>
        </authorList>
    </citation>
    <scope>NUCLEOTIDE SEQUENCE [LARGE SCALE GENOMIC DNA]</scope>
    <source>
        <strain evidence="11">cv. Huhao1</strain>
        <tissue evidence="10">Leaf</tissue>
    </source>
</reference>
<keyword evidence="3" id="KW-0808">Transferase</keyword>
<dbReference type="PROSITE" id="PS50089">
    <property type="entry name" value="ZF_RING_2"/>
    <property type="match status" value="1"/>
</dbReference>
<dbReference type="GO" id="GO:0061630">
    <property type="term" value="F:ubiquitin protein ligase activity"/>
    <property type="evidence" value="ECO:0007669"/>
    <property type="project" value="UniProtKB-EC"/>
</dbReference>
<dbReference type="GO" id="GO:0008270">
    <property type="term" value="F:zinc ion binding"/>
    <property type="evidence" value="ECO:0007669"/>
    <property type="project" value="UniProtKB-KW"/>
</dbReference>
<dbReference type="PANTHER" id="PTHR22937">
    <property type="entry name" value="E3 UBIQUITIN-PROTEIN LIGASE RNF165"/>
    <property type="match status" value="1"/>
</dbReference>
<evidence type="ECO:0000256" key="8">
    <source>
        <dbReference type="PROSITE-ProRule" id="PRU00175"/>
    </source>
</evidence>
<gene>
    <name evidence="10" type="ORF">CTI12_AA615600</name>
</gene>
<evidence type="ECO:0000313" key="11">
    <source>
        <dbReference type="Proteomes" id="UP000245207"/>
    </source>
</evidence>
<dbReference type="EC" id="2.3.2.27" evidence="2"/>
<evidence type="ECO:0000256" key="7">
    <source>
        <dbReference type="ARBA" id="ARBA00022833"/>
    </source>
</evidence>
<dbReference type="SUPFAM" id="SSF57850">
    <property type="entry name" value="RING/U-box"/>
    <property type="match status" value="1"/>
</dbReference>
<dbReference type="Proteomes" id="UP000245207">
    <property type="component" value="Unassembled WGS sequence"/>
</dbReference>
<accession>A0A2U1KDK5</accession>
<proteinExistence type="predicted"/>
<sequence length="153" mass="17631">MSYRLIPLNQTSPSFIVQFIKNLHRSIPNRNYFQQLVAIIPTMPSNLMNLIIERSYEDVLRLEEEEVVQAFAGLQEENNNIGASGSSRAKTSNKKIILLDKMEGDCSICLEEFKENETIGTLICRHEFHTDCIETWLYQKNVCPLCRNIPLPI</sequence>
<evidence type="ECO:0000259" key="9">
    <source>
        <dbReference type="PROSITE" id="PS50089"/>
    </source>
</evidence>
<feature type="domain" description="RING-type" evidence="9">
    <location>
        <begin position="106"/>
        <end position="147"/>
    </location>
</feature>
<name>A0A2U1KDK5_ARTAN</name>
<evidence type="ECO:0000256" key="5">
    <source>
        <dbReference type="ARBA" id="ARBA00022771"/>
    </source>
</evidence>
<keyword evidence="7" id="KW-0862">Zinc</keyword>
<dbReference type="Pfam" id="PF13639">
    <property type="entry name" value="zf-RING_2"/>
    <property type="match status" value="1"/>
</dbReference>
<dbReference type="InterPro" id="IPR013083">
    <property type="entry name" value="Znf_RING/FYVE/PHD"/>
</dbReference>
<dbReference type="AlphaFoldDB" id="A0A2U1KDK5"/>
<dbReference type="CDD" id="cd16454">
    <property type="entry name" value="RING-H2_PA-TM-RING"/>
    <property type="match status" value="1"/>
</dbReference>
<dbReference type="Gene3D" id="3.30.40.10">
    <property type="entry name" value="Zinc/RING finger domain, C3HC4 (zinc finger)"/>
    <property type="match status" value="1"/>
</dbReference>
<keyword evidence="6" id="KW-0833">Ubl conjugation pathway</keyword>
<evidence type="ECO:0000256" key="4">
    <source>
        <dbReference type="ARBA" id="ARBA00022723"/>
    </source>
</evidence>
<dbReference type="InterPro" id="IPR045191">
    <property type="entry name" value="MBR1/2-like"/>
</dbReference>
<keyword evidence="5 8" id="KW-0863">Zinc-finger</keyword>
<evidence type="ECO:0000256" key="3">
    <source>
        <dbReference type="ARBA" id="ARBA00022679"/>
    </source>
</evidence>
<dbReference type="InterPro" id="IPR001841">
    <property type="entry name" value="Znf_RING"/>
</dbReference>
<comment type="caution">
    <text evidence="10">The sequence shown here is derived from an EMBL/GenBank/DDBJ whole genome shotgun (WGS) entry which is preliminary data.</text>
</comment>